<feature type="compositionally biased region" description="Polar residues" evidence="2">
    <location>
        <begin position="185"/>
        <end position="201"/>
    </location>
</feature>
<dbReference type="Proteomes" id="UP000620124">
    <property type="component" value="Unassembled WGS sequence"/>
</dbReference>
<dbReference type="PANTHER" id="PTHR31668">
    <property type="entry name" value="GLUCOSE TRANSPORT TRANSCRIPTION REGULATOR RGT1-RELATED-RELATED"/>
    <property type="match status" value="1"/>
</dbReference>
<feature type="region of interest" description="Disordered" evidence="2">
    <location>
        <begin position="92"/>
        <end position="203"/>
    </location>
</feature>
<dbReference type="GO" id="GO:0008270">
    <property type="term" value="F:zinc ion binding"/>
    <property type="evidence" value="ECO:0007669"/>
    <property type="project" value="InterPro"/>
</dbReference>
<protein>
    <submittedName>
        <fullName evidence="4">C6 finger domain</fullName>
    </submittedName>
</protein>
<evidence type="ECO:0000256" key="2">
    <source>
        <dbReference type="SAM" id="MobiDB-lite"/>
    </source>
</evidence>
<feature type="domain" description="Zn(2)-C6 fungal-type" evidence="3">
    <location>
        <begin position="49"/>
        <end position="83"/>
    </location>
</feature>
<reference evidence="4" key="1">
    <citation type="submission" date="2020-05" db="EMBL/GenBank/DDBJ databases">
        <title>Mycena genomes resolve the evolution of fungal bioluminescence.</title>
        <authorList>
            <person name="Tsai I.J."/>
        </authorList>
    </citation>
    <scope>NUCLEOTIDE SEQUENCE</scope>
    <source>
        <strain evidence="4">CCC161011</strain>
    </source>
</reference>
<accession>A0A8H6Z0Y3</accession>
<dbReference type="PROSITE" id="PS00463">
    <property type="entry name" value="ZN2_CY6_FUNGAL_1"/>
    <property type="match status" value="1"/>
</dbReference>
<dbReference type="Pfam" id="PF00172">
    <property type="entry name" value="Zn_clus"/>
    <property type="match status" value="1"/>
</dbReference>
<evidence type="ECO:0000313" key="4">
    <source>
        <dbReference type="EMBL" id="KAF7368371.1"/>
    </source>
</evidence>
<feature type="compositionally biased region" description="Polar residues" evidence="2">
    <location>
        <begin position="126"/>
        <end position="136"/>
    </location>
</feature>
<dbReference type="InterPro" id="IPR050797">
    <property type="entry name" value="Carb_Metab_Trans_Reg"/>
</dbReference>
<gene>
    <name evidence="4" type="ORF">MVEN_00158800</name>
</gene>
<sequence length="282" mass="30273">MKAVANQVAALEGRVWGAVSPSSTMSTSSARNSQTNAPFALQRRRTLMACSNCRRRKMRCITTEQPPTNPCARCTKKGLPCEYVAVDQDDEPAMSQSPELGSSALPESGGHSRRPSMQGPAWAAQPSASTNNSSRGFGSAPPPPLPYTGPPPPNRRPRYAGSSQYPDLSLSGSGQPTPSAPYYPSQASNPMANQGYNNPQAAQPYPYMANPAQQPGMYPPGNNGYPQNYGQMPYYGGGPMPEYGWPPATGFEGPSQSWLLVPYFWHAGSCAWTNVSNCHVHL</sequence>
<dbReference type="Gene3D" id="4.10.240.10">
    <property type="entry name" value="Zn(2)-C6 fungal-type DNA-binding domain"/>
    <property type="match status" value="1"/>
</dbReference>
<feature type="compositionally biased region" description="Polar residues" evidence="2">
    <location>
        <begin position="161"/>
        <end position="177"/>
    </location>
</feature>
<keyword evidence="5" id="KW-1185">Reference proteome</keyword>
<dbReference type="InterPro" id="IPR001138">
    <property type="entry name" value="Zn2Cys6_DnaBD"/>
</dbReference>
<dbReference type="GO" id="GO:0000981">
    <property type="term" value="F:DNA-binding transcription factor activity, RNA polymerase II-specific"/>
    <property type="evidence" value="ECO:0007669"/>
    <property type="project" value="InterPro"/>
</dbReference>
<proteinExistence type="predicted"/>
<dbReference type="AlphaFoldDB" id="A0A8H6Z0Y3"/>
<dbReference type="PROSITE" id="PS50048">
    <property type="entry name" value="ZN2_CY6_FUNGAL_2"/>
    <property type="match status" value="1"/>
</dbReference>
<dbReference type="SMART" id="SM00066">
    <property type="entry name" value="GAL4"/>
    <property type="match status" value="1"/>
</dbReference>
<dbReference type="SUPFAM" id="SSF57701">
    <property type="entry name" value="Zn2/Cys6 DNA-binding domain"/>
    <property type="match status" value="1"/>
</dbReference>
<dbReference type="EMBL" id="JACAZI010000002">
    <property type="protein sequence ID" value="KAF7368371.1"/>
    <property type="molecule type" value="Genomic_DNA"/>
</dbReference>
<evidence type="ECO:0000259" key="3">
    <source>
        <dbReference type="PROSITE" id="PS50048"/>
    </source>
</evidence>
<evidence type="ECO:0000313" key="5">
    <source>
        <dbReference type="Proteomes" id="UP000620124"/>
    </source>
</evidence>
<dbReference type="CDD" id="cd00067">
    <property type="entry name" value="GAL4"/>
    <property type="match status" value="1"/>
</dbReference>
<dbReference type="InterPro" id="IPR036864">
    <property type="entry name" value="Zn2-C6_fun-type_DNA-bd_sf"/>
</dbReference>
<organism evidence="4 5">
    <name type="scientific">Mycena venus</name>
    <dbReference type="NCBI Taxonomy" id="2733690"/>
    <lineage>
        <taxon>Eukaryota</taxon>
        <taxon>Fungi</taxon>
        <taxon>Dikarya</taxon>
        <taxon>Basidiomycota</taxon>
        <taxon>Agaricomycotina</taxon>
        <taxon>Agaricomycetes</taxon>
        <taxon>Agaricomycetidae</taxon>
        <taxon>Agaricales</taxon>
        <taxon>Marasmiineae</taxon>
        <taxon>Mycenaceae</taxon>
        <taxon>Mycena</taxon>
    </lineage>
</organism>
<keyword evidence="1" id="KW-0539">Nucleus</keyword>
<feature type="compositionally biased region" description="Pro residues" evidence="2">
    <location>
        <begin position="140"/>
        <end position="154"/>
    </location>
</feature>
<evidence type="ECO:0000256" key="1">
    <source>
        <dbReference type="ARBA" id="ARBA00023242"/>
    </source>
</evidence>
<comment type="caution">
    <text evidence="4">The sequence shown here is derived from an EMBL/GenBank/DDBJ whole genome shotgun (WGS) entry which is preliminary data.</text>
</comment>
<name>A0A8H6Z0Y3_9AGAR</name>
<dbReference type="OrthoDB" id="2260578at2759"/>